<feature type="domain" description="DUF6532" evidence="2">
    <location>
        <begin position="126"/>
        <end position="316"/>
    </location>
</feature>
<dbReference type="AlphaFoldDB" id="B0DR75"/>
<protein>
    <submittedName>
        <fullName evidence="3">Predicted protein</fullName>
    </submittedName>
</protein>
<proteinExistence type="predicted"/>
<evidence type="ECO:0000259" key="2">
    <source>
        <dbReference type="Pfam" id="PF20149"/>
    </source>
</evidence>
<evidence type="ECO:0000313" key="4">
    <source>
        <dbReference type="Proteomes" id="UP000001194"/>
    </source>
</evidence>
<accession>B0DR75</accession>
<reference evidence="3 4" key="1">
    <citation type="journal article" date="2008" name="Nature">
        <title>The genome of Laccaria bicolor provides insights into mycorrhizal symbiosis.</title>
        <authorList>
            <person name="Martin F."/>
            <person name="Aerts A."/>
            <person name="Ahren D."/>
            <person name="Brun A."/>
            <person name="Danchin E.G.J."/>
            <person name="Duchaussoy F."/>
            <person name="Gibon J."/>
            <person name="Kohler A."/>
            <person name="Lindquist E."/>
            <person name="Pereda V."/>
            <person name="Salamov A."/>
            <person name="Shapiro H.J."/>
            <person name="Wuyts J."/>
            <person name="Blaudez D."/>
            <person name="Buee M."/>
            <person name="Brokstein P."/>
            <person name="Canbaeck B."/>
            <person name="Cohen D."/>
            <person name="Courty P.E."/>
            <person name="Coutinho P.M."/>
            <person name="Delaruelle C."/>
            <person name="Detter J.C."/>
            <person name="Deveau A."/>
            <person name="DiFazio S."/>
            <person name="Duplessis S."/>
            <person name="Fraissinet-Tachet L."/>
            <person name="Lucic E."/>
            <person name="Frey-Klett P."/>
            <person name="Fourrey C."/>
            <person name="Feussner I."/>
            <person name="Gay G."/>
            <person name="Grimwood J."/>
            <person name="Hoegger P.J."/>
            <person name="Jain P."/>
            <person name="Kilaru S."/>
            <person name="Labbe J."/>
            <person name="Lin Y.C."/>
            <person name="Legue V."/>
            <person name="Le Tacon F."/>
            <person name="Marmeisse R."/>
            <person name="Melayah D."/>
            <person name="Montanini B."/>
            <person name="Muratet M."/>
            <person name="Nehls U."/>
            <person name="Niculita-Hirzel H."/>
            <person name="Oudot-Le Secq M.P."/>
            <person name="Peter M."/>
            <person name="Quesneville H."/>
            <person name="Rajashekar B."/>
            <person name="Reich M."/>
            <person name="Rouhier N."/>
            <person name="Schmutz J."/>
            <person name="Yin T."/>
            <person name="Chalot M."/>
            <person name="Henrissat B."/>
            <person name="Kuees U."/>
            <person name="Lucas S."/>
            <person name="Van de Peer Y."/>
            <person name="Podila G.K."/>
            <person name="Polle A."/>
            <person name="Pukkila P.J."/>
            <person name="Richardson P.M."/>
            <person name="Rouze P."/>
            <person name="Sanders I.R."/>
            <person name="Stajich J.E."/>
            <person name="Tunlid A."/>
            <person name="Tuskan G."/>
            <person name="Grigoriev I.V."/>
        </authorList>
    </citation>
    <scope>NUCLEOTIDE SEQUENCE [LARGE SCALE GENOMIC DNA]</scope>
    <source>
        <strain evidence="4">S238N-H82 / ATCC MYA-4686</strain>
    </source>
</reference>
<dbReference type="HOGENOM" id="CLU_044496_0_0_1"/>
<organism evidence="4">
    <name type="scientific">Laccaria bicolor (strain S238N-H82 / ATCC MYA-4686)</name>
    <name type="common">Bicoloured deceiver</name>
    <name type="synonym">Laccaria laccata var. bicolor</name>
    <dbReference type="NCBI Taxonomy" id="486041"/>
    <lineage>
        <taxon>Eukaryota</taxon>
        <taxon>Fungi</taxon>
        <taxon>Dikarya</taxon>
        <taxon>Basidiomycota</taxon>
        <taxon>Agaricomycotina</taxon>
        <taxon>Agaricomycetes</taxon>
        <taxon>Agaricomycetidae</taxon>
        <taxon>Agaricales</taxon>
        <taxon>Agaricineae</taxon>
        <taxon>Hydnangiaceae</taxon>
        <taxon>Laccaria</taxon>
    </lineage>
</organism>
<gene>
    <name evidence="3" type="ORF">LACBIDRAFT_307860</name>
</gene>
<feature type="region of interest" description="Disordered" evidence="1">
    <location>
        <begin position="17"/>
        <end position="36"/>
    </location>
</feature>
<evidence type="ECO:0000256" key="1">
    <source>
        <dbReference type="SAM" id="MobiDB-lite"/>
    </source>
</evidence>
<keyword evidence="4" id="KW-1185">Reference proteome</keyword>
<name>B0DR75_LACBS</name>
<feature type="region of interest" description="Disordered" evidence="1">
    <location>
        <begin position="54"/>
        <end position="90"/>
    </location>
</feature>
<dbReference type="Proteomes" id="UP000001194">
    <property type="component" value="Unassembled WGS sequence"/>
</dbReference>
<sequence length="377" mass="42357">MAGDGTYYQREFVVEDAEHSDDEFGTHTAGVEYPEPTRHVYPNAHPALKNFPKSSLSPPAITHRPKLNSTQSKVSTPNPRIRKEPPTTPAAETTVIIKRPKSEFSGTRGRVRASDFDDVTKSVVEEAISIYRAQIGAVEPYPDRVEDREAAVAAWVEACNGQGIRIEFDHDIMKLITARASQARGQLKTLARPLVEAAYGISPTNAKRDNRNLVEDLQDRIGFAYKNLADRTGLYRHPIIQTIVNKMYFKHKTDDGIVNPEFSENEELSLVTLALVLTVIDNCLDEWQTGEHVDVQFSAATYKNKFIAHLKRLEDFAEKTKDANIVSRLRKHLLKMAKKHAKADDAPQVIQAARVTEDEVEAAKKEWEGLVLSEEED</sequence>
<dbReference type="Pfam" id="PF20149">
    <property type="entry name" value="DUF6532"/>
    <property type="match status" value="1"/>
</dbReference>
<dbReference type="EMBL" id="DS547127">
    <property type="protein sequence ID" value="EDR03011.1"/>
    <property type="molecule type" value="Genomic_DNA"/>
</dbReference>
<dbReference type="InterPro" id="IPR045341">
    <property type="entry name" value="DUF6532"/>
</dbReference>
<dbReference type="KEGG" id="lbc:LACBIDRAFT_307860"/>
<dbReference type="RefSeq" id="XP_001886434.1">
    <property type="nucleotide sequence ID" value="XM_001886399.1"/>
</dbReference>
<dbReference type="OrthoDB" id="3257342at2759"/>
<dbReference type="InParanoid" id="B0DR75"/>
<feature type="compositionally biased region" description="Polar residues" evidence="1">
    <location>
        <begin position="67"/>
        <end position="78"/>
    </location>
</feature>
<evidence type="ECO:0000313" key="3">
    <source>
        <dbReference type="EMBL" id="EDR03011.1"/>
    </source>
</evidence>
<dbReference type="GeneID" id="6082015"/>